<keyword evidence="2" id="KW-0282">Flagellum</keyword>
<comment type="caution">
    <text evidence="2">The sequence shown here is derived from an EMBL/GenBank/DDBJ whole genome shotgun (WGS) entry which is preliminary data.</text>
</comment>
<evidence type="ECO:0000313" key="3">
    <source>
        <dbReference type="Proteomes" id="UP000664859"/>
    </source>
</evidence>
<keyword evidence="2" id="KW-0966">Cell projection</keyword>
<dbReference type="Pfam" id="PF01145">
    <property type="entry name" value="Band_7"/>
    <property type="match status" value="1"/>
</dbReference>
<evidence type="ECO:0000313" key="2">
    <source>
        <dbReference type="EMBL" id="KAG5176518.1"/>
    </source>
</evidence>
<dbReference type="InterPro" id="IPR050710">
    <property type="entry name" value="Band7/mec-2_domain"/>
</dbReference>
<keyword evidence="3" id="KW-1185">Reference proteome</keyword>
<accession>A0A835YL74</accession>
<dbReference type="SMART" id="SM00244">
    <property type="entry name" value="PHB"/>
    <property type="match status" value="1"/>
</dbReference>
<dbReference type="CDD" id="cd03407">
    <property type="entry name" value="SPFH_like_u4"/>
    <property type="match status" value="1"/>
</dbReference>
<dbReference type="AlphaFoldDB" id="A0A835YL74"/>
<dbReference type="PANTHER" id="PTHR43327">
    <property type="entry name" value="STOMATIN-LIKE PROTEIN 2, MITOCHONDRIAL"/>
    <property type="match status" value="1"/>
</dbReference>
<dbReference type="Proteomes" id="UP000664859">
    <property type="component" value="Unassembled WGS sequence"/>
</dbReference>
<feature type="domain" description="Band 7" evidence="1">
    <location>
        <begin position="6"/>
        <end position="165"/>
    </location>
</feature>
<dbReference type="SUPFAM" id="SSF117892">
    <property type="entry name" value="Band 7/SPFH domain"/>
    <property type="match status" value="1"/>
</dbReference>
<dbReference type="Gene3D" id="3.30.479.30">
    <property type="entry name" value="Band 7 domain"/>
    <property type="match status" value="1"/>
</dbReference>
<name>A0A835YL74_9STRA</name>
<keyword evidence="2" id="KW-0969">Cilium</keyword>
<protein>
    <submittedName>
        <fullName evidence="2">Flagellar associated protein</fullName>
    </submittedName>
</protein>
<dbReference type="InterPro" id="IPR036013">
    <property type="entry name" value="Band_7/SPFH_dom_sf"/>
</dbReference>
<dbReference type="EMBL" id="JAFCMP010000536">
    <property type="protein sequence ID" value="KAG5176518.1"/>
    <property type="molecule type" value="Genomic_DNA"/>
</dbReference>
<organism evidence="2 3">
    <name type="scientific">Tribonema minus</name>
    <dbReference type="NCBI Taxonomy" id="303371"/>
    <lineage>
        <taxon>Eukaryota</taxon>
        <taxon>Sar</taxon>
        <taxon>Stramenopiles</taxon>
        <taxon>Ochrophyta</taxon>
        <taxon>PX clade</taxon>
        <taxon>Xanthophyceae</taxon>
        <taxon>Tribonematales</taxon>
        <taxon>Tribonemataceae</taxon>
        <taxon>Tribonema</taxon>
    </lineage>
</organism>
<sequence>MVTGTCCCICVQTSEVGVVERFGQFEKLAKPGLSLVFWPLSQVVGTISTRVQQLDVQAETKTSDNVFITVNVCVQYQVLYDKVYDAFYRLTDPKSQIRSYVYDVIRSTMPKLELDQAFAAKEEVAHAVKEQLTVVMQEYGYQILQALVTDLEPDRRVKDAMNEINASKRLREAATNKAEADKIMQVKAAEAEAESKYLSGVGVSRQRQAIVAGLRDSIHDFSSSIEGTTPKDVMDLLLLTQYFDMLRDIGQSTKSSTIFLPHAPESVASLQGAMRDGFMQAAAAKAQTINRA</sequence>
<proteinExistence type="predicted"/>
<dbReference type="PANTHER" id="PTHR43327:SF31">
    <property type="entry name" value="HYPERSENSITIVE-INDUCED RESPONSE PROTEIN 2"/>
    <property type="match status" value="1"/>
</dbReference>
<gene>
    <name evidence="2" type="ORF">JKP88DRAFT_196629</name>
</gene>
<dbReference type="OrthoDB" id="434619at2759"/>
<reference evidence="2" key="1">
    <citation type="submission" date="2021-02" db="EMBL/GenBank/DDBJ databases">
        <title>First Annotated Genome of the Yellow-green Alga Tribonema minus.</title>
        <authorList>
            <person name="Mahan K.M."/>
        </authorList>
    </citation>
    <scope>NUCLEOTIDE SEQUENCE</scope>
    <source>
        <strain evidence="2">UTEX B ZZ1240</strain>
    </source>
</reference>
<evidence type="ECO:0000259" key="1">
    <source>
        <dbReference type="SMART" id="SM00244"/>
    </source>
</evidence>
<dbReference type="InterPro" id="IPR001107">
    <property type="entry name" value="Band_7"/>
</dbReference>